<name>A0A0P0YZB9_9HYPH</name>
<accession>A0A0P0YZB9</accession>
<evidence type="ECO:0000313" key="2">
    <source>
        <dbReference type="EMBL" id="BAT26858.1"/>
    </source>
</evidence>
<keyword evidence="1" id="KW-1133">Transmembrane helix</keyword>
<dbReference type="EMBL" id="LC066374">
    <property type="protein sequence ID" value="BAT26858.1"/>
    <property type="molecule type" value="Genomic_DNA"/>
</dbReference>
<reference evidence="2" key="1">
    <citation type="journal article" date="2015" name="Proc. Natl. Acad. Sci. U.S.A.">
        <title>Bacterial clade with the ribosomal RNA operon on a small plasmid rather than the chromosome.</title>
        <authorList>
            <person name="Anda M."/>
            <person name="Ohtsubo Y."/>
            <person name="Okubo T."/>
            <person name="Sugawara M."/>
            <person name="Nagata Y."/>
            <person name="Tsuda M."/>
            <person name="Minamisawa K."/>
            <person name="Mitsui H."/>
        </authorList>
    </citation>
    <scope>NUCLEOTIDE SEQUENCE</scope>
    <source>
        <strain evidence="2">DSM 14790</strain>
    </source>
</reference>
<dbReference type="InterPro" id="IPR002528">
    <property type="entry name" value="MATE_fam"/>
</dbReference>
<dbReference type="GO" id="GO:0042910">
    <property type="term" value="F:xenobiotic transmembrane transporter activity"/>
    <property type="evidence" value="ECO:0007669"/>
    <property type="project" value="InterPro"/>
</dbReference>
<feature type="transmembrane region" description="Helical" evidence="1">
    <location>
        <begin position="63"/>
        <end position="84"/>
    </location>
</feature>
<dbReference type="Pfam" id="PF01554">
    <property type="entry name" value="MatE"/>
    <property type="match status" value="1"/>
</dbReference>
<keyword evidence="1" id="KW-0472">Membrane</keyword>
<feature type="transmembrane region" description="Helical" evidence="1">
    <location>
        <begin position="12"/>
        <end position="43"/>
    </location>
</feature>
<sequence>MAGGVYAGAHGLTACMGLILIALFLGFGAPVALLAAGGSAVLAEMGFNYVLIGVLDGGVAGSAYGIITRLLTFAFLPLLGLAYAMQTITGNNFGAGSYQRSDASL</sequence>
<proteinExistence type="predicted"/>
<keyword evidence="1" id="KW-0812">Transmembrane</keyword>
<organism evidence="2">
    <name type="scientific">Aurantimonas coralicida</name>
    <dbReference type="NCBI Taxonomy" id="182270"/>
    <lineage>
        <taxon>Bacteria</taxon>
        <taxon>Pseudomonadati</taxon>
        <taxon>Pseudomonadota</taxon>
        <taxon>Alphaproteobacteria</taxon>
        <taxon>Hyphomicrobiales</taxon>
        <taxon>Aurantimonadaceae</taxon>
        <taxon>Aurantimonas</taxon>
    </lineage>
</organism>
<protein>
    <submittedName>
        <fullName evidence="2">Multi antimicrobial extrusion protein MatE</fullName>
    </submittedName>
</protein>
<dbReference type="GO" id="GO:0016020">
    <property type="term" value="C:membrane"/>
    <property type="evidence" value="ECO:0007669"/>
    <property type="project" value="InterPro"/>
</dbReference>
<dbReference type="GO" id="GO:0015297">
    <property type="term" value="F:antiporter activity"/>
    <property type="evidence" value="ECO:0007669"/>
    <property type="project" value="InterPro"/>
</dbReference>
<dbReference type="AlphaFoldDB" id="A0A0P0YZB9"/>
<evidence type="ECO:0000256" key="1">
    <source>
        <dbReference type="SAM" id="Phobius"/>
    </source>
</evidence>